<dbReference type="SUPFAM" id="SSF48264">
    <property type="entry name" value="Cytochrome P450"/>
    <property type="match status" value="1"/>
</dbReference>
<dbReference type="Gene3D" id="1.10.630.10">
    <property type="entry name" value="Cytochrome P450"/>
    <property type="match status" value="1"/>
</dbReference>
<dbReference type="InterPro" id="IPR036396">
    <property type="entry name" value="Cyt_P450_sf"/>
</dbReference>
<keyword evidence="6" id="KW-0812">Transmembrane</keyword>
<evidence type="ECO:0000256" key="9">
    <source>
        <dbReference type="ARBA" id="ARBA00023002"/>
    </source>
</evidence>
<dbReference type="GO" id="GO:0004497">
    <property type="term" value="F:monooxygenase activity"/>
    <property type="evidence" value="ECO:0007669"/>
    <property type="project" value="UniProtKB-KW"/>
</dbReference>
<comment type="caution">
    <text evidence="14">The sequence shown here is derived from an EMBL/GenBank/DDBJ whole genome shotgun (WGS) entry which is preliminary data.</text>
</comment>
<evidence type="ECO:0000256" key="7">
    <source>
        <dbReference type="ARBA" id="ARBA00022723"/>
    </source>
</evidence>
<reference evidence="14 15" key="1">
    <citation type="submission" date="2019-02" db="EMBL/GenBank/DDBJ databases">
        <title>Genome sequencing of the rare red list fungi Phlebia centrifuga.</title>
        <authorList>
            <person name="Buettner E."/>
            <person name="Kellner H."/>
        </authorList>
    </citation>
    <scope>NUCLEOTIDE SEQUENCE [LARGE SCALE GENOMIC DNA]</scope>
    <source>
        <strain evidence="14 15">DSM 108282</strain>
    </source>
</reference>
<organism evidence="14 15">
    <name type="scientific">Hermanssonia centrifuga</name>
    <dbReference type="NCBI Taxonomy" id="98765"/>
    <lineage>
        <taxon>Eukaryota</taxon>
        <taxon>Fungi</taxon>
        <taxon>Dikarya</taxon>
        <taxon>Basidiomycota</taxon>
        <taxon>Agaricomycotina</taxon>
        <taxon>Agaricomycetes</taxon>
        <taxon>Polyporales</taxon>
        <taxon>Meruliaceae</taxon>
        <taxon>Hermanssonia</taxon>
    </lineage>
</organism>
<evidence type="ECO:0000256" key="2">
    <source>
        <dbReference type="ARBA" id="ARBA00004370"/>
    </source>
</evidence>
<evidence type="ECO:0008006" key="16">
    <source>
        <dbReference type="Google" id="ProtNLM"/>
    </source>
</evidence>
<dbReference type="AlphaFoldDB" id="A0A4S4KGI1"/>
<keyword evidence="12" id="KW-0472">Membrane</keyword>
<keyword evidence="9" id="KW-0560">Oxidoreductase</keyword>
<dbReference type="GO" id="GO:0016020">
    <property type="term" value="C:membrane"/>
    <property type="evidence" value="ECO:0007669"/>
    <property type="project" value="UniProtKB-SubCell"/>
</dbReference>
<dbReference type="PANTHER" id="PTHR46300">
    <property type="entry name" value="P450, PUTATIVE (EUROFUNG)-RELATED-RELATED"/>
    <property type="match status" value="1"/>
</dbReference>
<evidence type="ECO:0000256" key="13">
    <source>
        <dbReference type="PIRSR" id="PIRSR602401-1"/>
    </source>
</evidence>
<dbReference type="Proteomes" id="UP000309038">
    <property type="component" value="Unassembled WGS sequence"/>
</dbReference>
<dbReference type="GO" id="GO:0005506">
    <property type="term" value="F:iron ion binding"/>
    <property type="evidence" value="ECO:0007669"/>
    <property type="project" value="InterPro"/>
</dbReference>
<evidence type="ECO:0000256" key="11">
    <source>
        <dbReference type="ARBA" id="ARBA00023033"/>
    </source>
</evidence>
<dbReference type="InterPro" id="IPR002401">
    <property type="entry name" value="Cyt_P450_E_grp-I"/>
</dbReference>
<comment type="similarity">
    <text evidence="4">Belongs to the cytochrome P450 family.</text>
</comment>
<evidence type="ECO:0000256" key="6">
    <source>
        <dbReference type="ARBA" id="ARBA00022692"/>
    </source>
</evidence>
<dbReference type="EMBL" id="SGPJ01000173">
    <property type="protein sequence ID" value="THG97348.1"/>
    <property type="molecule type" value="Genomic_DNA"/>
</dbReference>
<comment type="cofactor">
    <cofactor evidence="1 13">
        <name>heme</name>
        <dbReference type="ChEBI" id="CHEBI:30413"/>
    </cofactor>
</comment>
<keyword evidence="11" id="KW-0503">Monooxygenase</keyword>
<dbReference type="InterPro" id="IPR001128">
    <property type="entry name" value="Cyt_P450"/>
</dbReference>
<evidence type="ECO:0000256" key="5">
    <source>
        <dbReference type="ARBA" id="ARBA00022617"/>
    </source>
</evidence>
<evidence type="ECO:0000313" key="15">
    <source>
        <dbReference type="Proteomes" id="UP000309038"/>
    </source>
</evidence>
<proteinExistence type="inferred from homology"/>
<comment type="subcellular location">
    <subcellularLocation>
        <location evidence="2">Membrane</location>
    </subcellularLocation>
</comment>
<evidence type="ECO:0000313" key="14">
    <source>
        <dbReference type="EMBL" id="THG97348.1"/>
    </source>
</evidence>
<evidence type="ECO:0000256" key="10">
    <source>
        <dbReference type="ARBA" id="ARBA00023004"/>
    </source>
</evidence>
<sequence length="438" mass="49398">MGSEILTGGMLIAFLAYGDFWRKMRRAAHEGFNVRASTSYQPLQEKESALLVSHMLQDPNGWDDHLKRSAASTVLSAVYGWLPIDSSADSLVGRINEMMHRVVQACLPGAFLVEIFPSMLYLPDWMATWKRKGKDFFRKDTAMFEELLDDVRNKMVNIQNSGSSTPCFAASLLEGEKKFMLNNQEAAWLAGTMFGAGAETTAAALSVFMLAMTLYPDVMHCAQAQLDAVIGRGRLPTFDDRPNLPYIEAMVKEILRWRPVGPVGLPRRSMQDDWYKGYFIPKGTIVVYNTWAMNRDPKYFPDYDEFRPERYLDSSGQLAEAISDTHSLGHFTYGTGRRYLRPAFTYIHIKGFARICMGKDVANQALFIDIATLLWAVNIEKARDKNGEHIIPSRTDCLDEGLVVRPVPFRCNITARFIEVPSIIAAVTVPLARIDSYN</sequence>
<dbReference type="InterPro" id="IPR050364">
    <property type="entry name" value="Cytochrome_P450_fung"/>
</dbReference>
<keyword evidence="10 13" id="KW-0408">Iron</keyword>
<comment type="pathway">
    <text evidence="3">Secondary metabolite biosynthesis.</text>
</comment>
<evidence type="ECO:0000256" key="8">
    <source>
        <dbReference type="ARBA" id="ARBA00022989"/>
    </source>
</evidence>
<keyword evidence="15" id="KW-1185">Reference proteome</keyword>
<keyword evidence="5 13" id="KW-0349">Heme</keyword>
<dbReference type="PRINTS" id="PR00385">
    <property type="entry name" value="P450"/>
</dbReference>
<keyword evidence="7 13" id="KW-0479">Metal-binding</keyword>
<dbReference type="Pfam" id="PF00067">
    <property type="entry name" value="p450"/>
    <property type="match status" value="1"/>
</dbReference>
<evidence type="ECO:0000256" key="4">
    <source>
        <dbReference type="ARBA" id="ARBA00010617"/>
    </source>
</evidence>
<feature type="binding site" description="axial binding residue" evidence="13">
    <location>
        <position position="356"/>
    </location>
    <ligand>
        <name>heme</name>
        <dbReference type="ChEBI" id="CHEBI:30413"/>
    </ligand>
    <ligandPart>
        <name>Fe</name>
        <dbReference type="ChEBI" id="CHEBI:18248"/>
    </ligandPart>
</feature>
<evidence type="ECO:0000256" key="1">
    <source>
        <dbReference type="ARBA" id="ARBA00001971"/>
    </source>
</evidence>
<evidence type="ECO:0000256" key="12">
    <source>
        <dbReference type="ARBA" id="ARBA00023136"/>
    </source>
</evidence>
<keyword evidence="8" id="KW-1133">Transmembrane helix</keyword>
<name>A0A4S4KGI1_9APHY</name>
<dbReference type="PANTHER" id="PTHR46300:SF2">
    <property type="entry name" value="CYTOCHROME P450 MONOOXYGENASE ALNH-RELATED"/>
    <property type="match status" value="1"/>
</dbReference>
<gene>
    <name evidence="14" type="ORF">EW026_g4629</name>
</gene>
<accession>A0A4S4KGI1</accession>
<evidence type="ECO:0000256" key="3">
    <source>
        <dbReference type="ARBA" id="ARBA00005179"/>
    </source>
</evidence>
<dbReference type="CDD" id="cd11065">
    <property type="entry name" value="CYP64-like"/>
    <property type="match status" value="1"/>
</dbReference>
<dbReference type="PRINTS" id="PR00463">
    <property type="entry name" value="EP450I"/>
</dbReference>
<dbReference type="GO" id="GO:0020037">
    <property type="term" value="F:heme binding"/>
    <property type="evidence" value="ECO:0007669"/>
    <property type="project" value="InterPro"/>
</dbReference>
<dbReference type="GO" id="GO:0016705">
    <property type="term" value="F:oxidoreductase activity, acting on paired donors, with incorporation or reduction of molecular oxygen"/>
    <property type="evidence" value="ECO:0007669"/>
    <property type="project" value="InterPro"/>
</dbReference>
<protein>
    <recommendedName>
        <fullName evidence="16">Cytochrome P450</fullName>
    </recommendedName>
</protein>